<evidence type="ECO:0000313" key="1">
    <source>
        <dbReference type="EMBL" id="RFU31823.1"/>
    </source>
</evidence>
<dbReference type="Proteomes" id="UP000258309">
    <property type="component" value="Unassembled WGS sequence"/>
</dbReference>
<sequence>MPKTRRLLREEITYSAAQDKEVNILHQLGYHDKQQNFFNKISYKIDWIEAVVAHYLRFSSPNACHVASMQNWFHDSYNVCIPITITGWMVKQQCGQHVLLRLPLPAYVWLQENCPDVPIPRLYGFAMSTGEVV</sequence>
<dbReference type="AlphaFoldDB" id="A0A3E2HF92"/>
<reference evidence="1 2" key="1">
    <citation type="submission" date="2018-05" db="EMBL/GenBank/DDBJ databases">
        <title>Draft genome sequence of Scytalidium lignicola DSM 105466, a ubiquitous saprotrophic fungus.</title>
        <authorList>
            <person name="Buettner E."/>
            <person name="Gebauer A.M."/>
            <person name="Hofrichter M."/>
            <person name="Liers C."/>
            <person name="Kellner H."/>
        </authorList>
    </citation>
    <scope>NUCLEOTIDE SEQUENCE [LARGE SCALE GENOMIC DNA]</scope>
    <source>
        <strain evidence="1 2">DSM 105466</strain>
    </source>
</reference>
<dbReference type="OMA" id="WIKTIVA"/>
<accession>A0A3E2HF92</accession>
<feature type="non-terminal residue" evidence="1">
    <location>
        <position position="1"/>
    </location>
</feature>
<comment type="caution">
    <text evidence="1">The sequence shown here is derived from an EMBL/GenBank/DDBJ whole genome shotgun (WGS) entry which is preliminary data.</text>
</comment>
<gene>
    <name evidence="1" type="ORF">B7463_g4503</name>
</gene>
<proteinExistence type="predicted"/>
<keyword evidence="2" id="KW-1185">Reference proteome</keyword>
<organism evidence="1 2">
    <name type="scientific">Scytalidium lignicola</name>
    <name type="common">Hyphomycete</name>
    <dbReference type="NCBI Taxonomy" id="5539"/>
    <lineage>
        <taxon>Eukaryota</taxon>
        <taxon>Fungi</taxon>
        <taxon>Dikarya</taxon>
        <taxon>Ascomycota</taxon>
        <taxon>Pezizomycotina</taxon>
        <taxon>Leotiomycetes</taxon>
        <taxon>Leotiomycetes incertae sedis</taxon>
        <taxon>Scytalidium</taxon>
    </lineage>
</organism>
<protein>
    <submittedName>
        <fullName evidence="1">Uncharacterized protein</fullName>
    </submittedName>
</protein>
<dbReference type="EMBL" id="NCSJ02000067">
    <property type="protein sequence ID" value="RFU31823.1"/>
    <property type="molecule type" value="Genomic_DNA"/>
</dbReference>
<dbReference type="STRING" id="5539.A0A3E2HF92"/>
<name>A0A3E2HF92_SCYLI</name>
<evidence type="ECO:0000313" key="2">
    <source>
        <dbReference type="Proteomes" id="UP000258309"/>
    </source>
</evidence>
<dbReference type="OrthoDB" id="3431498at2759"/>
<feature type="non-terminal residue" evidence="1">
    <location>
        <position position="133"/>
    </location>
</feature>